<feature type="signal peptide" evidence="2">
    <location>
        <begin position="1"/>
        <end position="27"/>
    </location>
</feature>
<evidence type="ECO:0000313" key="3">
    <source>
        <dbReference type="EMBL" id="KPM37634.1"/>
    </source>
</evidence>
<reference evidence="3 4" key="1">
    <citation type="submission" date="2015-09" db="EMBL/GenBank/DDBJ databases">
        <title>Draft genome of a European isolate of the apple canker pathogen Neonectria ditissima.</title>
        <authorList>
            <person name="Gomez-Cortecero A."/>
            <person name="Harrison R.J."/>
            <person name="Armitage A.D."/>
        </authorList>
    </citation>
    <scope>NUCLEOTIDE SEQUENCE [LARGE SCALE GENOMIC DNA]</scope>
    <source>
        <strain evidence="3 4">R09/05</strain>
    </source>
</reference>
<keyword evidence="4" id="KW-1185">Reference proteome</keyword>
<feature type="transmembrane region" description="Helical" evidence="1">
    <location>
        <begin position="62"/>
        <end position="81"/>
    </location>
</feature>
<keyword evidence="1" id="KW-0812">Transmembrane</keyword>
<sequence length="106" mass="12106">MMAGWWSITATNLSVVVFAILRCYTGADQKNELDYCALLRIGTYDVNSPLAMMVSNGQMIKFAWMMLVLMVLAACAPGWDWTRQHAKIRERITLTAEEARRRNSYP</sequence>
<evidence type="ECO:0000313" key="4">
    <source>
        <dbReference type="Proteomes" id="UP000050424"/>
    </source>
</evidence>
<keyword evidence="1" id="KW-0472">Membrane</keyword>
<dbReference type="Proteomes" id="UP000050424">
    <property type="component" value="Unassembled WGS sequence"/>
</dbReference>
<evidence type="ECO:0000256" key="2">
    <source>
        <dbReference type="SAM" id="SignalP"/>
    </source>
</evidence>
<evidence type="ECO:0000256" key="1">
    <source>
        <dbReference type="SAM" id="Phobius"/>
    </source>
</evidence>
<organism evidence="3 4">
    <name type="scientific">Neonectria ditissima</name>
    <dbReference type="NCBI Taxonomy" id="78410"/>
    <lineage>
        <taxon>Eukaryota</taxon>
        <taxon>Fungi</taxon>
        <taxon>Dikarya</taxon>
        <taxon>Ascomycota</taxon>
        <taxon>Pezizomycotina</taxon>
        <taxon>Sordariomycetes</taxon>
        <taxon>Hypocreomycetidae</taxon>
        <taxon>Hypocreales</taxon>
        <taxon>Nectriaceae</taxon>
        <taxon>Neonectria</taxon>
    </lineage>
</organism>
<keyword evidence="2" id="KW-0732">Signal</keyword>
<gene>
    <name evidence="3" type="ORF">AK830_g8916</name>
</gene>
<dbReference type="OrthoDB" id="5079971at2759"/>
<keyword evidence="1" id="KW-1133">Transmembrane helix</keyword>
<name>A0A0P7BA70_9HYPO</name>
<proteinExistence type="predicted"/>
<accession>A0A0P7BA70</accession>
<feature type="chain" id="PRO_5006135559" evidence="2">
    <location>
        <begin position="28"/>
        <end position="106"/>
    </location>
</feature>
<protein>
    <submittedName>
        <fullName evidence="3">Uncharacterized protein</fullName>
    </submittedName>
</protein>
<dbReference type="AlphaFoldDB" id="A0A0P7BA70"/>
<dbReference type="EMBL" id="LKCW01000159">
    <property type="protein sequence ID" value="KPM37634.1"/>
    <property type="molecule type" value="Genomic_DNA"/>
</dbReference>
<comment type="caution">
    <text evidence="3">The sequence shown here is derived from an EMBL/GenBank/DDBJ whole genome shotgun (WGS) entry which is preliminary data.</text>
</comment>